<evidence type="ECO:0000313" key="10">
    <source>
        <dbReference type="EMBL" id="RGR74917.1"/>
    </source>
</evidence>
<dbReference type="Proteomes" id="UP000284178">
    <property type="component" value="Unassembled WGS sequence"/>
</dbReference>
<evidence type="ECO:0000256" key="6">
    <source>
        <dbReference type="ARBA" id="ARBA00022692"/>
    </source>
</evidence>
<proteinExistence type="predicted"/>
<evidence type="ECO:0000256" key="7">
    <source>
        <dbReference type="ARBA" id="ARBA00022989"/>
    </source>
</evidence>
<comment type="caution">
    <text evidence="10">The sequence shown here is derived from an EMBL/GenBank/DDBJ whole genome shotgun (WGS) entry which is preliminary data.</text>
</comment>
<feature type="transmembrane region" description="Helical" evidence="9">
    <location>
        <begin position="504"/>
        <end position="522"/>
    </location>
</feature>
<dbReference type="EMBL" id="QRUP01000007">
    <property type="protein sequence ID" value="RGR74917.1"/>
    <property type="molecule type" value="Genomic_DNA"/>
</dbReference>
<feature type="transmembrane region" description="Helical" evidence="9">
    <location>
        <begin position="205"/>
        <end position="238"/>
    </location>
</feature>
<evidence type="ECO:0000256" key="2">
    <source>
        <dbReference type="ARBA" id="ARBA00022448"/>
    </source>
</evidence>
<dbReference type="PANTHER" id="PTHR32502">
    <property type="entry name" value="N-ACETYLGALACTOSAMINE PERMEASE II COMPONENT-RELATED"/>
    <property type="match status" value="1"/>
</dbReference>
<protein>
    <recommendedName>
        <fullName evidence="12">PTS mannose transporter subunit IID</fullName>
    </recommendedName>
</protein>
<feature type="transmembrane region" description="Helical" evidence="9">
    <location>
        <begin position="89"/>
        <end position="106"/>
    </location>
</feature>
<dbReference type="InterPro" id="IPR050303">
    <property type="entry name" value="GatZ_KbaZ_carbometab"/>
</dbReference>
<evidence type="ECO:0000256" key="3">
    <source>
        <dbReference type="ARBA" id="ARBA00022475"/>
    </source>
</evidence>
<organism evidence="10 11">
    <name type="scientific">Holdemania filiformis</name>
    <dbReference type="NCBI Taxonomy" id="61171"/>
    <lineage>
        <taxon>Bacteria</taxon>
        <taxon>Bacillati</taxon>
        <taxon>Bacillota</taxon>
        <taxon>Erysipelotrichia</taxon>
        <taxon>Erysipelotrichales</taxon>
        <taxon>Erysipelotrichaceae</taxon>
        <taxon>Holdemania</taxon>
    </lineage>
</organism>
<keyword evidence="4" id="KW-0762">Sugar transport</keyword>
<dbReference type="InterPro" id="IPR004700">
    <property type="entry name" value="PTS_IIC_man"/>
</dbReference>
<evidence type="ECO:0000256" key="9">
    <source>
        <dbReference type="SAM" id="Phobius"/>
    </source>
</evidence>
<dbReference type="GeneID" id="83015242"/>
<evidence type="ECO:0000256" key="1">
    <source>
        <dbReference type="ARBA" id="ARBA00004651"/>
    </source>
</evidence>
<evidence type="ECO:0000256" key="8">
    <source>
        <dbReference type="ARBA" id="ARBA00023136"/>
    </source>
</evidence>
<feature type="transmembrane region" description="Helical" evidence="9">
    <location>
        <begin position="435"/>
        <end position="460"/>
    </location>
</feature>
<feature type="transmembrane region" description="Helical" evidence="9">
    <location>
        <begin position="480"/>
        <end position="497"/>
    </location>
</feature>
<keyword evidence="6 9" id="KW-0812">Transmembrane</keyword>
<comment type="subcellular location">
    <subcellularLocation>
        <location evidence="1">Cell membrane</location>
        <topology evidence="1">Multi-pass membrane protein</topology>
    </subcellularLocation>
</comment>
<dbReference type="Pfam" id="PF03609">
    <property type="entry name" value="EII-Sor"/>
    <property type="match status" value="1"/>
</dbReference>
<keyword evidence="7 9" id="KW-1133">Transmembrane helix</keyword>
<evidence type="ECO:0008006" key="12">
    <source>
        <dbReference type="Google" id="ProtNLM"/>
    </source>
</evidence>
<accession>A0A412G336</accession>
<evidence type="ECO:0000256" key="5">
    <source>
        <dbReference type="ARBA" id="ARBA00022683"/>
    </source>
</evidence>
<keyword evidence="2" id="KW-0813">Transport</keyword>
<feature type="transmembrane region" description="Helical" evidence="9">
    <location>
        <begin position="390"/>
        <end position="411"/>
    </location>
</feature>
<dbReference type="GO" id="GO:0009401">
    <property type="term" value="P:phosphoenolpyruvate-dependent sugar phosphotransferase system"/>
    <property type="evidence" value="ECO:0007669"/>
    <property type="project" value="UniProtKB-KW"/>
</dbReference>
<dbReference type="GO" id="GO:0005886">
    <property type="term" value="C:plasma membrane"/>
    <property type="evidence" value="ECO:0007669"/>
    <property type="project" value="UniProtKB-SubCell"/>
</dbReference>
<keyword evidence="8 9" id="KW-0472">Membrane</keyword>
<sequence length="523" mass="57619">MLLNALLLSLIYLVSRTDMINGYMMLTKPIVLGPLVGLVLGDLQAGILIGATLELAFIGVMNIGISVSMDVSIATIVGGGLAILSGQDAAFALTIAIPTGILFNMLKTFIRVVMQYWIVEMQKACEIGDYKKVERYHWLTWWLFSLIMMILVFASIYLGTGAVQAVVDFIPEWIYNGLKVGTSILPALGFAMLLNMIWTREIGAFYFIGFVLSAFLGMTNTGVAILGAAFAVIAFFFIKSEDKEAAEEEVTDEKRETKRLSRKALMGVYWRAHTLEASFNYQNYQGSGYCYAMIPALKELYPDKKDLAMALSRHYEFFNTTPQVSTLIFGISCAMEEEISSNPDLAPASVNAVKAALMGPLAGIGDSLFQGTFRVIAAGVAAQLGLQGNVLAPFVFILLYNAPHFLARWYLMWKSYDFGSKFINKIYKSNIMDKLTLCFGILGLMVIGAMTMSMVSVSTPLVIQFGQMEPLALQSLFDEILPGLLPLCITWATAWLLKKQVNMLHIMIGMFILGIVCNVIGIL</sequence>
<dbReference type="AlphaFoldDB" id="A0A412G336"/>
<feature type="transmembrane region" description="Helical" evidence="9">
    <location>
        <begin position="139"/>
        <end position="160"/>
    </location>
</feature>
<dbReference type="Pfam" id="PF03613">
    <property type="entry name" value="EIID-AGA"/>
    <property type="match status" value="1"/>
</dbReference>
<evidence type="ECO:0000313" key="11">
    <source>
        <dbReference type="Proteomes" id="UP000284178"/>
    </source>
</evidence>
<evidence type="ECO:0000256" key="4">
    <source>
        <dbReference type="ARBA" id="ARBA00022597"/>
    </source>
</evidence>
<reference evidence="10 11" key="1">
    <citation type="submission" date="2018-08" db="EMBL/GenBank/DDBJ databases">
        <title>A genome reference for cultivated species of the human gut microbiota.</title>
        <authorList>
            <person name="Zou Y."/>
            <person name="Xue W."/>
            <person name="Luo G."/>
        </authorList>
    </citation>
    <scope>NUCLEOTIDE SEQUENCE [LARGE SCALE GENOMIC DNA]</scope>
    <source>
        <strain evidence="10 11">AF24-29</strain>
    </source>
</reference>
<name>A0A412G336_9FIRM</name>
<dbReference type="InterPro" id="IPR004704">
    <property type="entry name" value="PTS_IID_man"/>
</dbReference>
<keyword evidence="3" id="KW-1003">Cell membrane</keyword>
<dbReference type="PROSITE" id="PS51106">
    <property type="entry name" value="PTS_EIIC_TYPE_4"/>
    <property type="match status" value="1"/>
</dbReference>
<gene>
    <name evidence="10" type="ORF">DWY25_07460</name>
</gene>
<keyword evidence="5" id="KW-0598">Phosphotransferase system</keyword>
<keyword evidence="11" id="KW-1185">Reference proteome</keyword>
<dbReference type="RefSeq" id="WP_117894708.1">
    <property type="nucleotide sequence ID" value="NZ_CABJCV010000007.1"/>
</dbReference>
<dbReference type="PROSITE" id="PS51108">
    <property type="entry name" value="PTS_EIID"/>
    <property type="match status" value="1"/>
</dbReference>
<feature type="transmembrane region" description="Helical" evidence="9">
    <location>
        <begin position="180"/>
        <end position="198"/>
    </location>
</feature>
<dbReference type="PANTHER" id="PTHR32502:SF23">
    <property type="entry name" value="TRANSPORT PROTEIN, PTS SYSTEM"/>
    <property type="match status" value="1"/>
</dbReference>